<dbReference type="InterPro" id="IPR001753">
    <property type="entry name" value="Enoyl-CoA_hydra/iso"/>
</dbReference>
<dbReference type="Gene3D" id="3.90.226.10">
    <property type="entry name" value="2-enoyl-CoA Hydratase, Chain A, domain 1"/>
    <property type="match status" value="1"/>
</dbReference>
<dbReference type="SUPFAM" id="SSF52096">
    <property type="entry name" value="ClpP/crotonase"/>
    <property type="match status" value="1"/>
</dbReference>
<evidence type="ECO:0008006" key="5">
    <source>
        <dbReference type="Google" id="ProtNLM"/>
    </source>
</evidence>
<protein>
    <recommendedName>
        <fullName evidence="5">Enoyl-CoA hydratase</fullName>
    </recommendedName>
</protein>
<accession>A0A2S0MZ85</accession>
<evidence type="ECO:0000256" key="2">
    <source>
        <dbReference type="RuleBase" id="RU003707"/>
    </source>
</evidence>
<dbReference type="EMBL" id="CP027669">
    <property type="protein sequence ID" value="AVO41003.1"/>
    <property type="molecule type" value="Genomic_DNA"/>
</dbReference>
<dbReference type="AlphaFoldDB" id="A0A2S0MZ85"/>
<dbReference type="PANTHER" id="PTHR11941">
    <property type="entry name" value="ENOYL-COA HYDRATASE-RELATED"/>
    <property type="match status" value="1"/>
</dbReference>
<evidence type="ECO:0000313" key="4">
    <source>
        <dbReference type="Proteomes" id="UP000239326"/>
    </source>
</evidence>
<evidence type="ECO:0000256" key="1">
    <source>
        <dbReference type="ARBA" id="ARBA00005254"/>
    </source>
</evidence>
<dbReference type="KEGG" id="simp:C6571_06635"/>
<dbReference type="CDD" id="cd06558">
    <property type="entry name" value="crotonase-like"/>
    <property type="match status" value="1"/>
</dbReference>
<evidence type="ECO:0000313" key="3">
    <source>
        <dbReference type="EMBL" id="AVO41003.1"/>
    </source>
</evidence>
<dbReference type="GO" id="GO:0006635">
    <property type="term" value="P:fatty acid beta-oxidation"/>
    <property type="evidence" value="ECO:0007669"/>
    <property type="project" value="TreeGrafter"/>
</dbReference>
<proteinExistence type="inferred from homology"/>
<dbReference type="InterPro" id="IPR029045">
    <property type="entry name" value="ClpP/crotonase-like_dom_sf"/>
</dbReference>
<dbReference type="PANTHER" id="PTHR11941:SF54">
    <property type="entry name" value="ENOYL-COA HYDRATASE, MITOCHONDRIAL"/>
    <property type="match status" value="1"/>
</dbReference>
<dbReference type="GO" id="GO:0003824">
    <property type="term" value="F:catalytic activity"/>
    <property type="evidence" value="ECO:0007669"/>
    <property type="project" value="InterPro"/>
</dbReference>
<dbReference type="InterPro" id="IPR018376">
    <property type="entry name" value="Enoyl-CoA_hyd/isom_CS"/>
</dbReference>
<comment type="similarity">
    <text evidence="1 2">Belongs to the enoyl-CoA hydratase/isomerase family.</text>
</comment>
<organism evidence="3 4">
    <name type="scientific">Simplicispira suum</name>
    <dbReference type="NCBI Taxonomy" id="2109915"/>
    <lineage>
        <taxon>Bacteria</taxon>
        <taxon>Pseudomonadati</taxon>
        <taxon>Pseudomonadota</taxon>
        <taxon>Betaproteobacteria</taxon>
        <taxon>Burkholderiales</taxon>
        <taxon>Comamonadaceae</taxon>
        <taxon>Simplicispira</taxon>
    </lineage>
</organism>
<dbReference type="Pfam" id="PF00378">
    <property type="entry name" value="ECH_1"/>
    <property type="match status" value="2"/>
</dbReference>
<gene>
    <name evidence="3" type="ORF">C6571_06635</name>
</gene>
<name>A0A2S0MZ85_9BURK</name>
<dbReference type="Proteomes" id="UP000239326">
    <property type="component" value="Chromosome"/>
</dbReference>
<dbReference type="RefSeq" id="WP_106445989.1">
    <property type="nucleotide sequence ID" value="NZ_CP027669.1"/>
</dbReference>
<keyword evidence="4" id="KW-1185">Reference proteome</keyword>
<dbReference type="OrthoDB" id="9777711at2"/>
<reference evidence="3 4" key="1">
    <citation type="submission" date="2018-03" db="EMBL/GenBank/DDBJ databases">
        <title>Genome sequencing of Simplicispira sp.</title>
        <authorList>
            <person name="Kim S.-J."/>
            <person name="Heo J."/>
            <person name="Kwon S.-W."/>
        </authorList>
    </citation>
    <scope>NUCLEOTIDE SEQUENCE [LARGE SCALE GENOMIC DNA]</scope>
    <source>
        <strain evidence="3 4">SC1-8</strain>
    </source>
</reference>
<sequence>MGSNRLTTQRAATHTHPFISSEARMEFETLKYEKNEAGYAVVTFNRPERLNAFSRKLNEEMDLAIHDVLTDDAVKVMIITGGPRADGRPCFSAGGDLKDDTQGIPRWDYPDHVGPLQRKEDKLFKANTAAGRLWYKRPRLISPKYTNLLWSPKIVIAAVDGIATAGGLEMALACDIIIASETAQFTDSHVKNLKIAIGKGSVTTGLARRVGYNKALELCLLGEFIDGKEAYRIGLANRVTAPEKLMEEARAMATKIAGMRQEAVQVTKLACRTAEDSNLNDSWANADELLEWMTSDPNYQGLQSVTSEWASKKK</sequence>
<dbReference type="PROSITE" id="PS00166">
    <property type="entry name" value="ENOYL_COA_HYDRATASE"/>
    <property type="match status" value="1"/>
</dbReference>